<dbReference type="RefSeq" id="WP_343786148.1">
    <property type="nucleotide sequence ID" value="NZ_BAAAFH010000007.1"/>
</dbReference>
<dbReference type="EMBL" id="BAAAFH010000007">
    <property type="protein sequence ID" value="GAA0875075.1"/>
    <property type="molecule type" value="Genomic_DNA"/>
</dbReference>
<evidence type="ECO:0000313" key="2">
    <source>
        <dbReference type="EMBL" id="GAA0875075.1"/>
    </source>
</evidence>
<evidence type="ECO:0000256" key="1">
    <source>
        <dbReference type="SAM" id="SignalP"/>
    </source>
</evidence>
<proteinExistence type="predicted"/>
<keyword evidence="3" id="KW-1185">Reference proteome</keyword>
<sequence length="371" mass="42699">MYLKRFCLALSFLLTSPTYTQIDSLWKQAPSLSLTGFADVYYIYDFNTPENFRQNFFFNHNRHNEFNLNNAVLLFKLDHPKYRTNIGLHAGTYSQDNYGHEQVMLRSIYEANIGISISKRNKVWIDAGIFSSHMGFESALSIDNPTLTRSFVAESSPYYLSGAKITYTPSEKWEFAGIISNGWQRIRRVPGSSIPSGGTQIIFKPSKRFLINWSTFATSEYPDSSRRMRYFSNLYTDITPGDRFRLILGFDIGIEEPYDNPVYPKSKLFSTWIAPVAIARFNFSKKWGMAIRAEYFKDKDGVIIYAPYPKGFNTLSSSINLDYSPIPQISCRVEGRVLVDESRVYSRGDTYTKTNFFVGVSIAAKFEKIWK</sequence>
<dbReference type="Pfam" id="PF07642">
    <property type="entry name" value="BBP2"/>
    <property type="match status" value="1"/>
</dbReference>
<dbReference type="Proteomes" id="UP001501126">
    <property type="component" value="Unassembled WGS sequence"/>
</dbReference>
<reference evidence="2 3" key="1">
    <citation type="journal article" date="2019" name="Int. J. Syst. Evol. Microbiol.">
        <title>The Global Catalogue of Microorganisms (GCM) 10K type strain sequencing project: providing services to taxonomists for standard genome sequencing and annotation.</title>
        <authorList>
            <consortium name="The Broad Institute Genomics Platform"/>
            <consortium name="The Broad Institute Genome Sequencing Center for Infectious Disease"/>
            <person name="Wu L."/>
            <person name="Ma J."/>
        </authorList>
    </citation>
    <scope>NUCLEOTIDE SEQUENCE [LARGE SCALE GENOMIC DNA]</scope>
    <source>
        <strain evidence="2 3">JCM 16083</strain>
    </source>
</reference>
<evidence type="ECO:0000313" key="3">
    <source>
        <dbReference type="Proteomes" id="UP001501126"/>
    </source>
</evidence>
<comment type="caution">
    <text evidence="2">The sequence shown here is derived from an EMBL/GenBank/DDBJ whole genome shotgun (WGS) entry which is preliminary data.</text>
</comment>
<keyword evidence="1" id="KW-0732">Signal</keyword>
<feature type="chain" id="PRO_5045943187" evidence="1">
    <location>
        <begin position="21"/>
        <end position="371"/>
    </location>
</feature>
<name>A0ABN1MP62_9FLAO</name>
<feature type="signal peptide" evidence="1">
    <location>
        <begin position="1"/>
        <end position="20"/>
    </location>
</feature>
<dbReference type="InterPro" id="IPR011486">
    <property type="entry name" value="BBP2"/>
</dbReference>
<protein>
    <submittedName>
        <fullName evidence="2">Porin</fullName>
    </submittedName>
</protein>
<organism evidence="2 3">
    <name type="scientific">Wandonia haliotis</name>
    <dbReference type="NCBI Taxonomy" id="574963"/>
    <lineage>
        <taxon>Bacteria</taxon>
        <taxon>Pseudomonadati</taxon>
        <taxon>Bacteroidota</taxon>
        <taxon>Flavobacteriia</taxon>
        <taxon>Flavobacteriales</taxon>
        <taxon>Crocinitomicaceae</taxon>
        <taxon>Wandonia</taxon>
    </lineage>
</organism>
<accession>A0ABN1MP62</accession>
<gene>
    <name evidence="2" type="ORF">GCM10009118_14830</name>
</gene>